<evidence type="ECO:0000259" key="2">
    <source>
        <dbReference type="Pfam" id="PF00850"/>
    </source>
</evidence>
<dbReference type="SUPFAM" id="SSF52768">
    <property type="entry name" value="Arginase/deacetylase"/>
    <property type="match status" value="1"/>
</dbReference>
<dbReference type="AlphaFoldDB" id="A0A6M1TZ34"/>
<dbReference type="Gene3D" id="3.40.800.20">
    <property type="entry name" value="Histone deacetylase domain"/>
    <property type="match status" value="1"/>
</dbReference>
<dbReference type="GO" id="GO:0040029">
    <property type="term" value="P:epigenetic regulation of gene expression"/>
    <property type="evidence" value="ECO:0007669"/>
    <property type="project" value="TreeGrafter"/>
</dbReference>
<organism evidence="3 4">
    <name type="scientific">Paragemmobacter kunshanensis</name>
    <dbReference type="NCBI Taxonomy" id="2583234"/>
    <lineage>
        <taxon>Bacteria</taxon>
        <taxon>Pseudomonadati</taxon>
        <taxon>Pseudomonadota</taxon>
        <taxon>Alphaproteobacteria</taxon>
        <taxon>Rhodobacterales</taxon>
        <taxon>Paracoccaceae</taxon>
        <taxon>Paragemmobacter</taxon>
    </lineage>
</organism>
<dbReference type="PRINTS" id="PR01270">
    <property type="entry name" value="HDASUPER"/>
</dbReference>
<protein>
    <submittedName>
        <fullName evidence="3">Class II histone deacetylase</fullName>
    </submittedName>
</protein>
<gene>
    <name evidence="3" type="ORF">G5V65_06160</name>
</gene>
<comment type="similarity">
    <text evidence="1">Belongs to the histone deacetylase family.</text>
</comment>
<dbReference type="InterPro" id="IPR037138">
    <property type="entry name" value="His_deacetylse_dom_sf"/>
</dbReference>
<evidence type="ECO:0000313" key="3">
    <source>
        <dbReference type="EMBL" id="NGQ90474.1"/>
    </source>
</evidence>
<dbReference type="PANTHER" id="PTHR10625">
    <property type="entry name" value="HISTONE DEACETYLASE HDAC1-RELATED"/>
    <property type="match status" value="1"/>
</dbReference>
<name>A0A6M1TZ34_9RHOB</name>
<evidence type="ECO:0000256" key="1">
    <source>
        <dbReference type="ARBA" id="ARBA00005947"/>
    </source>
</evidence>
<dbReference type="InterPro" id="IPR023801">
    <property type="entry name" value="His_deacetylse_dom"/>
</dbReference>
<dbReference type="RefSeq" id="WP_165047948.1">
    <property type="nucleotide sequence ID" value="NZ_JAALFE010000004.1"/>
</dbReference>
<dbReference type="EMBL" id="JAALFE010000004">
    <property type="protein sequence ID" value="NGQ90474.1"/>
    <property type="molecule type" value="Genomic_DNA"/>
</dbReference>
<feature type="domain" description="Histone deacetylase" evidence="2">
    <location>
        <begin position="39"/>
        <end position="323"/>
    </location>
</feature>
<dbReference type="PANTHER" id="PTHR10625:SF10">
    <property type="entry name" value="HISTONE DEACETYLASE HDAC1"/>
    <property type="match status" value="1"/>
</dbReference>
<comment type="caution">
    <text evidence="3">The sequence shown here is derived from an EMBL/GenBank/DDBJ whole genome shotgun (WGS) entry which is preliminary data.</text>
</comment>
<dbReference type="GO" id="GO:0004407">
    <property type="term" value="F:histone deacetylase activity"/>
    <property type="evidence" value="ECO:0007669"/>
    <property type="project" value="TreeGrafter"/>
</dbReference>
<keyword evidence="4" id="KW-1185">Reference proteome</keyword>
<proteinExistence type="inferred from homology"/>
<dbReference type="Pfam" id="PF00850">
    <property type="entry name" value="Hist_deacetyl"/>
    <property type="match status" value="1"/>
</dbReference>
<dbReference type="InterPro" id="IPR000286">
    <property type="entry name" value="HDACs"/>
</dbReference>
<dbReference type="CDD" id="cd09996">
    <property type="entry name" value="HDAC_classII_1"/>
    <property type="match status" value="1"/>
</dbReference>
<dbReference type="Proteomes" id="UP000474758">
    <property type="component" value="Unassembled WGS sequence"/>
</dbReference>
<reference evidence="3 4" key="1">
    <citation type="submission" date="2020-02" db="EMBL/GenBank/DDBJ databases">
        <title>Rhodobacter translucens sp. nov., a novel bacterium isolated from activated sludge.</title>
        <authorList>
            <person name="Liu J."/>
        </authorList>
    </citation>
    <scope>NUCLEOTIDE SEQUENCE [LARGE SCALE GENOMIC DNA]</scope>
    <source>
        <strain evidence="3 4">HX-7-19</strain>
    </source>
</reference>
<accession>A0A6M1TZ34</accession>
<dbReference type="InterPro" id="IPR023696">
    <property type="entry name" value="Ureohydrolase_dom_sf"/>
</dbReference>
<evidence type="ECO:0000313" key="4">
    <source>
        <dbReference type="Proteomes" id="UP000474758"/>
    </source>
</evidence>
<sequence>MTTGFCFDERTLWHSTGEAALFLRPGGWIQPPAGGGAAENPETKRRFKNLLEVSGLWRKLTVESGEAATDEALRRIHPVGYLTEFKRLSDADGGILGEESPFGHGGYDIAALSAGLAMHAMDRVLTGAWRNAYSLSRPPGHHCMPDHSMGFCLMANIPVAIEEMKARHGLGKVAVVDWDVHHGNGTQAIYWERPDVLTISVHQNACYPVHLGSTAERGAGAGEGANINIPLLPGGGHESYLAAMDRIILPALERFRPDLIVVASGLDANGLDPLARMMAHSGTYRAMTARLMQAADALCAGRLVLVHEGGYSEVMVPFCGHAIMETLSGQQTAVVDPLLDLLQAQQPPPEFDALESRRLAAMADAFGL</sequence>